<dbReference type="EMBL" id="JASNQZ010000003">
    <property type="protein sequence ID" value="KAL0958660.1"/>
    <property type="molecule type" value="Genomic_DNA"/>
</dbReference>
<dbReference type="SUPFAM" id="SSF52540">
    <property type="entry name" value="P-loop containing nucleoside triphosphate hydrolases"/>
    <property type="match status" value="1"/>
</dbReference>
<proteinExistence type="predicted"/>
<dbReference type="Proteomes" id="UP001556367">
    <property type="component" value="Unassembled WGS sequence"/>
</dbReference>
<feature type="domain" description="Nephrocystin 3-like N-terminal" evidence="2">
    <location>
        <begin position="48"/>
        <end position="99"/>
    </location>
</feature>
<gene>
    <name evidence="3" type="ORF">HGRIS_013992</name>
</gene>
<evidence type="ECO:0000256" key="1">
    <source>
        <dbReference type="ARBA" id="ARBA00022737"/>
    </source>
</evidence>
<dbReference type="InterPro" id="IPR056884">
    <property type="entry name" value="NPHP3-like_N"/>
</dbReference>
<evidence type="ECO:0000313" key="4">
    <source>
        <dbReference type="Proteomes" id="UP001556367"/>
    </source>
</evidence>
<keyword evidence="1" id="KW-0677">Repeat</keyword>
<protein>
    <recommendedName>
        <fullName evidence="2">Nephrocystin 3-like N-terminal domain-containing protein</fullName>
    </recommendedName>
</protein>
<dbReference type="Gene3D" id="3.40.50.300">
    <property type="entry name" value="P-loop containing nucleotide triphosphate hydrolases"/>
    <property type="match status" value="1"/>
</dbReference>
<sequence>MAQMQDGQVAVFKTLETVLDHFGSKVVNVAADCDWITCTPNTRVSVLQIEEWALAPASQNTLLLYGSPGKGKSTIIHTIRSKLHSKKRLAAMPYFAFNRSLALLMLWTKAQ</sequence>
<keyword evidence="4" id="KW-1185">Reference proteome</keyword>
<dbReference type="InterPro" id="IPR027417">
    <property type="entry name" value="P-loop_NTPase"/>
</dbReference>
<accession>A0ABR3JU02</accession>
<reference evidence="4" key="1">
    <citation type="submission" date="2024-06" db="EMBL/GenBank/DDBJ databases">
        <title>Multi-omics analyses provide insights into the biosynthesis of the anticancer antibiotic pleurotin in Hohenbuehelia grisea.</title>
        <authorList>
            <person name="Weaver J.A."/>
            <person name="Alberti F."/>
        </authorList>
    </citation>
    <scope>NUCLEOTIDE SEQUENCE [LARGE SCALE GENOMIC DNA]</scope>
    <source>
        <strain evidence="4">T-177</strain>
    </source>
</reference>
<dbReference type="Pfam" id="PF24883">
    <property type="entry name" value="NPHP3_N"/>
    <property type="match status" value="1"/>
</dbReference>
<organism evidence="3 4">
    <name type="scientific">Hohenbuehelia grisea</name>
    <dbReference type="NCBI Taxonomy" id="104357"/>
    <lineage>
        <taxon>Eukaryota</taxon>
        <taxon>Fungi</taxon>
        <taxon>Dikarya</taxon>
        <taxon>Basidiomycota</taxon>
        <taxon>Agaricomycotina</taxon>
        <taxon>Agaricomycetes</taxon>
        <taxon>Agaricomycetidae</taxon>
        <taxon>Agaricales</taxon>
        <taxon>Pleurotineae</taxon>
        <taxon>Pleurotaceae</taxon>
        <taxon>Hohenbuehelia</taxon>
    </lineage>
</organism>
<evidence type="ECO:0000259" key="2">
    <source>
        <dbReference type="Pfam" id="PF24883"/>
    </source>
</evidence>
<name>A0ABR3JU02_9AGAR</name>
<evidence type="ECO:0000313" key="3">
    <source>
        <dbReference type="EMBL" id="KAL0958660.1"/>
    </source>
</evidence>
<comment type="caution">
    <text evidence="3">The sequence shown here is derived from an EMBL/GenBank/DDBJ whole genome shotgun (WGS) entry which is preliminary data.</text>
</comment>